<keyword evidence="13" id="KW-1185">Reference proteome</keyword>
<evidence type="ECO:0000313" key="12">
    <source>
        <dbReference type="EMBL" id="KRL14999.1"/>
    </source>
</evidence>
<feature type="domain" description="Alpha-carbonic anhydrase" evidence="11">
    <location>
        <begin position="3"/>
        <end position="212"/>
    </location>
</feature>
<organism evidence="12 13">
    <name type="scientific">Lentilactobacillus rapi DSM 19907 = JCM 15042</name>
    <dbReference type="NCBI Taxonomy" id="1423795"/>
    <lineage>
        <taxon>Bacteria</taxon>
        <taxon>Bacillati</taxon>
        <taxon>Bacillota</taxon>
        <taxon>Bacilli</taxon>
        <taxon>Lactobacillales</taxon>
        <taxon>Lactobacillaceae</taxon>
        <taxon>Lentilactobacillus</taxon>
    </lineage>
</organism>
<dbReference type="InterPro" id="IPR036398">
    <property type="entry name" value="CA_dom_sf"/>
</dbReference>
<dbReference type="InterPro" id="IPR001148">
    <property type="entry name" value="CA_dom"/>
</dbReference>
<evidence type="ECO:0000256" key="1">
    <source>
        <dbReference type="ARBA" id="ARBA00001947"/>
    </source>
</evidence>
<evidence type="ECO:0000256" key="10">
    <source>
        <dbReference type="RuleBase" id="RU367011"/>
    </source>
</evidence>
<dbReference type="EMBL" id="AZEI01000082">
    <property type="protein sequence ID" value="KRL14999.1"/>
    <property type="molecule type" value="Genomic_DNA"/>
</dbReference>
<reference evidence="12 13" key="1">
    <citation type="journal article" date="2015" name="Genome Announc.">
        <title>Expanding the biotechnology potential of lactobacilli through comparative genomics of 213 strains and associated genera.</title>
        <authorList>
            <person name="Sun Z."/>
            <person name="Harris H.M."/>
            <person name="McCann A."/>
            <person name="Guo C."/>
            <person name="Argimon S."/>
            <person name="Zhang W."/>
            <person name="Yang X."/>
            <person name="Jeffery I.B."/>
            <person name="Cooney J.C."/>
            <person name="Kagawa T.F."/>
            <person name="Liu W."/>
            <person name="Song Y."/>
            <person name="Salvetti E."/>
            <person name="Wrobel A."/>
            <person name="Rasinkangas P."/>
            <person name="Parkhill J."/>
            <person name="Rea M.C."/>
            <person name="O'Sullivan O."/>
            <person name="Ritari J."/>
            <person name="Douillard F.P."/>
            <person name="Paul Ross R."/>
            <person name="Yang R."/>
            <person name="Briner A.E."/>
            <person name="Felis G.E."/>
            <person name="de Vos W.M."/>
            <person name="Barrangou R."/>
            <person name="Klaenhammer T.R."/>
            <person name="Caufield P.W."/>
            <person name="Cui Y."/>
            <person name="Zhang H."/>
            <person name="O'Toole P.W."/>
        </authorList>
    </citation>
    <scope>NUCLEOTIDE SEQUENCE [LARGE SCALE GENOMIC DNA]</scope>
    <source>
        <strain evidence="12 13">DSM 19907</strain>
    </source>
</reference>
<dbReference type="PANTHER" id="PTHR18952:SF265">
    <property type="entry name" value="CARBONIC ANHYDRASE"/>
    <property type="match status" value="1"/>
</dbReference>
<comment type="cofactor">
    <cofactor evidence="1 10">
        <name>Zn(2+)</name>
        <dbReference type="ChEBI" id="CHEBI:29105"/>
    </cofactor>
</comment>
<evidence type="ECO:0000256" key="4">
    <source>
        <dbReference type="ARBA" id="ARBA00012925"/>
    </source>
</evidence>
<dbReference type="SMART" id="SM01057">
    <property type="entry name" value="Carb_anhydrase"/>
    <property type="match status" value="1"/>
</dbReference>
<keyword evidence="7 10" id="KW-0862">Zinc</keyword>
<dbReference type="Gene3D" id="3.10.200.10">
    <property type="entry name" value="Alpha carbonic anhydrase"/>
    <property type="match status" value="1"/>
</dbReference>
<dbReference type="CDD" id="cd03124">
    <property type="entry name" value="alpha_CA_prokaryotic_like"/>
    <property type="match status" value="1"/>
</dbReference>
<dbReference type="Proteomes" id="UP000051977">
    <property type="component" value="Unassembled WGS sequence"/>
</dbReference>
<evidence type="ECO:0000256" key="8">
    <source>
        <dbReference type="ARBA" id="ARBA00023239"/>
    </source>
</evidence>
<dbReference type="PROSITE" id="PS00162">
    <property type="entry name" value="ALPHA_CA_1"/>
    <property type="match status" value="1"/>
</dbReference>
<accession>A0ABR5PAF3</accession>
<dbReference type="PROSITE" id="PS51144">
    <property type="entry name" value="ALPHA_CA_2"/>
    <property type="match status" value="1"/>
</dbReference>
<evidence type="ECO:0000256" key="7">
    <source>
        <dbReference type="ARBA" id="ARBA00022833"/>
    </source>
</evidence>
<evidence type="ECO:0000256" key="6">
    <source>
        <dbReference type="ARBA" id="ARBA00022723"/>
    </source>
</evidence>
<comment type="catalytic activity">
    <reaction evidence="9 10">
        <text>hydrogencarbonate + H(+) = CO2 + H2O</text>
        <dbReference type="Rhea" id="RHEA:10748"/>
        <dbReference type="ChEBI" id="CHEBI:15377"/>
        <dbReference type="ChEBI" id="CHEBI:15378"/>
        <dbReference type="ChEBI" id="CHEBI:16526"/>
        <dbReference type="ChEBI" id="CHEBI:17544"/>
        <dbReference type="EC" id="4.2.1.1"/>
    </reaction>
</comment>
<protein>
    <recommendedName>
        <fullName evidence="5 10">Carbonic anhydrase</fullName>
        <ecNumber evidence="4 10">4.2.1.1</ecNumber>
    </recommendedName>
</protein>
<name>A0ABR5PAF3_9LACO</name>
<dbReference type="PANTHER" id="PTHR18952">
    <property type="entry name" value="CARBONIC ANHYDRASE"/>
    <property type="match status" value="1"/>
</dbReference>
<comment type="function">
    <text evidence="2 10">Reversible hydration of carbon dioxide.</text>
</comment>
<evidence type="ECO:0000313" key="13">
    <source>
        <dbReference type="Proteomes" id="UP000051977"/>
    </source>
</evidence>
<evidence type="ECO:0000256" key="9">
    <source>
        <dbReference type="ARBA" id="ARBA00048348"/>
    </source>
</evidence>
<dbReference type="InterPro" id="IPR023561">
    <property type="entry name" value="Carbonic_anhydrase_a-class"/>
</dbReference>
<evidence type="ECO:0000256" key="2">
    <source>
        <dbReference type="ARBA" id="ARBA00002904"/>
    </source>
</evidence>
<comment type="caution">
    <text evidence="12">The sequence shown here is derived from an EMBL/GenBank/DDBJ whole genome shotgun (WGS) entry which is preliminary data.</text>
</comment>
<evidence type="ECO:0000256" key="5">
    <source>
        <dbReference type="ARBA" id="ARBA00014628"/>
    </source>
</evidence>
<dbReference type="SUPFAM" id="SSF51069">
    <property type="entry name" value="Carbonic anhydrase"/>
    <property type="match status" value="1"/>
</dbReference>
<gene>
    <name evidence="12" type="ORF">FD12_GL001040</name>
</gene>
<evidence type="ECO:0000259" key="11">
    <source>
        <dbReference type="PROSITE" id="PS51144"/>
    </source>
</evidence>
<sequence length="212" mass="23972">MTHMLDYNHQEQWSNGFGTQQSPINIETKTAVVREGTLEFSTQSKYHLQQEVDDQTTVRLPGTGNAEIFGRSFAFQQVHFHAGSEHLIDGKQFPLEIHLVHQNAIGQLVVVALLVQTGAADPAFQQIIDGFTTGKTDPADIQIDQWLPEQPVGFHYLGSLTTPPLTEGVEWLVVTNPKVTVSAAQLDWFKQQFPYDNRQPQELNGRMIEWYK</sequence>
<dbReference type="EC" id="4.2.1.1" evidence="4 10"/>
<keyword evidence="8 10" id="KW-0456">Lyase</keyword>
<keyword evidence="6 10" id="KW-0479">Metal-binding</keyword>
<comment type="similarity">
    <text evidence="3 10">Belongs to the alpha-carbonic anhydrase family.</text>
</comment>
<proteinExistence type="inferred from homology"/>
<evidence type="ECO:0000256" key="3">
    <source>
        <dbReference type="ARBA" id="ARBA00010718"/>
    </source>
</evidence>
<dbReference type="Pfam" id="PF00194">
    <property type="entry name" value="Carb_anhydrase"/>
    <property type="match status" value="1"/>
</dbReference>
<dbReference type="InterPro" id="IPR041891">
    <property type="entry name" value="Alpha_CA_prokaryot-like"/>
</dbReference>
<dbReference type="InterPro" id="IPR018338">
    <property type="entry name" value="Carbonic_anhydrase_a-class_CS"/>
</dbReference>